<feature type="transmembrane region" description="Helical" evidence="2">
    <location>
        <begin position="61"/>
        <end position="80"/>
    </location>
</feature>
<dbReference type="EMBL" id="FNPZ01000001">
    <property type="protein sequence ID" value="SDY69717.1"/>
    <property type="molecule type" value="Genomic_DNA"/>
</dbReference>
<dbReference type="STRING" id="381665.SAMN05216554_1202"/>
<keyword evidence="2" id="KW-0472">Membrane</keyword>
<organism evidence="3 4">
    <name type="scientific">Herbiconiux ginsengi</name>
    <dbReference type="NCBI Taxonomy" id="381665"/>
    <lineage>
        <taxon>Bacteria</taxon>
        <taxon>Bacillati</taxon>
        <taxon>Actinomycetota</taxon>
        <taxon>Actinomycetes</taxon>
        <taxon>Micrococcales</taxon>
        <taxon>Microbacteriaceae</taxon>
        <taxon>Herbiconiux</taxon>
    </lineage>
</organism>
<feature type="transmembrane region" description="Helical" evidence="2">
    <location>
        <begin position="33"/>
        <end position="55"/>
    </location>
</feature>
<sequence length="253" mass="27907">MLTAAQTRALTDPIDRRRYGEYRRRTRPPGRRLWPRVLGLLGTCALIVFLSLYVTDWNVDLAPWFAIGIAVLFALSAVLVRRATSRGQRMRYRLDQFARDNGYRLEHDVADPGTPGLLFRLGTKPVTLLRMTPSSHPGEWEVGIHARTEVPPAGSTTVVETLYVMAASPTPRPRADPPGSVPPVPSVSTPATPPTLDGLPQAGVLVGEGETDFCYEDLGDRTICYLAEVLDLADPRSWARIAAVENWIVSPRP</sequence>
<name>A0A1H3LYV0_9MICO</name>
<proteinExistence type="predicted"/>
<evidence type="ECO:0000313" key="3">
    <source>
        <dbReference type="EMBL" id="SDY69717.1"/>
    </source>
</evidence>
<evidence type="ECO:0000313" key="4">
    <source>
        <dbReference type="Proteomes" id="UP000198891"/>
    </source>
</evidence>
<dbReference type="OrthoDB" id="5054050at2"/>
<keyword evidence="4" id="KW-1185">Reference proteome</keyword>
<evidence type="ECO:0000256" key="2">
    <source>
        <dbReference type="SAM" id="Phobius"/>
    </source>
</evidence>
<keyword evidence="2" id="KW-0812">Transmembrane</keyword>
<dbReference type="Proteomes" id="UP000198891">
    <property type="component" value="Unassembled WGS sequence"/>
</dbReference>
<protein>
    <submittedName>
        <fullName evidence="3">Uncharacterized protein</fullName>
    </submittedName>
</protein>
<evidence type="ECO:0000256" key="1">
    <source>
        <dbReference type="SAM" id="MobiDB-lite"/>
    </source>
</evidence>
<gene>
    <name evidence="3" type="ORF">SAMN05216554_1202</name>
</gene>
<dbReference type="AlphaFoldDB" id="A0A1H3LYV0"/>
<accession>A0A1H3LYV0</accession>
<dbReference type="RefSeq" id="WP_139256633.1">
    <property type="nucleotide sequence ID" value="NZ_FNPZ01000001.1"/>
</dbReference>
<reference evidence="3 4" key="1">
    <citation type="submission" date="2016-10" db="EMBL/GenBank/DDBJ databases">
        <authorList>
            <person name="de Groot N.N."/>
        </authorList>
    </citation>
    <scope>NUCLEOTIDE SEQUENCE [LARGE SCALE GENOMIC DNA]</scope>
    <source>
        <strain evidence="3 4">CGMCC 4.3491</strain>
    </source>
</reference>
<feature type="region of interest" description="Disordered" evidence="1">
    <location>
        <begin position="169"/>
        <end position="200"/>
    </location>
</feature>
<keyword evidence="2" id="KW-1133">Transmembrane helix</keyword>